<organism evidence="1 2">
    <name type="scientific">Macroventuria anomochaeta</name>
    <dbReference type="NCBI Taxonomy" id="301207"/>
    <lineage>
        <taxon>Eukaryota</taxon>
        <taxon>Fungi</taxon>
        <taxon>Dikarya</taxon>
        <taxon>Ascomycota</taxon>
        <taxon>Pezizomycotina</taxon>
        <taxon>Dothideomycetes</taxon>
        <taxon>Pleosporomycetidae</taxon>
        <taxon>Pleosporales</taxon>
        <taxon>Pleosporineae</taxon>
        <taxon>Didymellaceae</taxon>
        <taxon>Macroventuria</taxon>
    </lineage>
</organism>
<protein>
    <submittedName>
        <fullName evidence="1">Uncharacterized protein</fullName>
    </submittedName>
</protein>
<evidence type="ECO:0000313" key="1">
    <source>
        <dbReference type="EMBL" id="KAF2627117.1"/>
    </source>
</evidence>
<evidence type="ECO:0000313" key="2">
    <source>
        <dbReference type="Proteomes" id="UP000799754"/>
    </source>
</evidence>
<dbReference type="EMBL" id="MU006718">
    <property type="protein sequence ID" value="KAF2627117.1"/>
    <property type="molecule type" value="Genomic_DNA"/>
</dbReference>
<proteinExistence type="predicted"/>
<comment type="caution">
    <text evidence="1">The sequence shown here is derived from an EMBL/GenBank/DDBJ whole genome shotgun (WGS) entry which is preliminary data.</text>
</comment>
<dbReference type="Proteomes" id="UP000799754">
    <property type="component" value="Unassembled WGS sequence"/>
</dbReference>
<sequence>MVLTTTPTFTAKYLLEKQDIWKTITHFKEALPIQPWHKVVLAQYSWRIGKRLRIPPGTRTETASAFYQLKLGHGYNKAYLFRIGKTDHPFCSCGAKQTLEHLLLSCKWLNTGRKILQDSLGKVQLTLPLLLHTKQGIKATLDFISRTKVGTRRWHLGQPSEDQA</sequence>
<reference evidence="1" key="1">
    <citation type="journal article" date="2020" name="Stud. Mycol.">
        <title>101 Dothideomycetes genomes: a test case for predicting lifestyles and emergence of pathogens.</title>
        <authorList>
            <person name="Haridas S."/>
            <person name="Albert R."/>
            <person name="Binder M."/>
            <person name="Bloem J."/>
            <person name="Labutti K."/>
            <person name="Salamov A."/>
            <person name="Andreopoulos B."/>
            <person name="Baker S."/>
            <person name="Barry K."/>
            <person name="Bills G."/>
            <person name="Bluhm B."/>
            <person name="Cannon C."/>
            <person name="Castanera R."/>
            <person name="Culley D."/>
            <person name="Daum C."/>
            <person name="Ezra D."/>
            <person name="Gonzalez J."/>
            <person name="Henrissat B."/>
            <person name="Kuo A."/>
            <person name="Liang C."/>
            <person name="Lipzen A."/>
            <person name="Lutzoni F."/>
            <person name="Magnuson J."/>
            <person name="Mondo S."/>
            <person name="Nolan M."/>
            <person name="Ohm R."/>
            <person name="Pangilinan J."/>
            <person name="Park H.-J."/>
            <person name="Ramirez L."/>
            <person name="Alfaro M."/>
            <person name="Sun H."/>
            <person name="Tritt A."/>
            <person name="Yoshinaga Y."/>
            <person name="Zwiers L.-H."/>
            <person name="Turgeon B."/>
            <person name="Goodwin S."/>
            <person name="Spatafora J."/>
            <person name="Crous P."/>
            <person name="Grigoriev I."/>
        </authorList>
    </citation>
    <scope>NUCLEOTIDE SEQUENCE</scope>
    <source>
        <strain evidence="1">CBS 525.71</strain>
    </source>
</reference>
<gene>
    <name evidence="1" type="ORF">BU25DRAFT_491615</name>
</gene>
<keyword evidence="2" id="KW-1185">Reference proteome</keyword>
<accession>A0ACB6S0T0</accession>
<name>A0ACB6S0T0_9PLEO</name>